<dbReference type="EMBL" id="LCIN01000006">
    <property type="protein sequence ID" value="KKT57252.1"/>
    <property type="molecule type" value="Genomic_DNA"/>
</dbReference>
<name>A0A0G1KLT8_9BACT</name>
<proteinExistence type="predicted"/>
<sequence>MEADIRNDTAAENEQNEVFAEVPLFGAEMAGSDVSVECNTCFSCDSNPCVK</sequence>
<reference evidence="1 2" key="1">
    <citation type="journal article" date="2015" name="Nature">
        <title>rRNA introns, odd ribosomes, and small enigmatic genomes across a large radiation of phyla.</title>
        <authorList>
            <person name="Brown C.T."/>
            <person name="Hug L.A."/>
            <person name="Thomas B.C."/>
            <person name="Sharon I."/>
            <person name="Castelle C.J."/>
            <person name="Singh A."/>
            <person name="Wilkins M.J."/>
            <person name="Williams K.H."/>
            <person name="Banfield J.F."/>
        </authorList>
    </citation>
    <scope>NUCLEOTIDE SEQUENCE [LARGE SCALE GENOMIC DNA]</scope>
</reference>
<evidence type="ECO:0000313" key="1">
    <source>
        <dbReference type="EMBL" id="KKT57252.1"/>
    </source>
</evidence>
<comment type="caution">
    <text evidence="1">The sequence shown here is derived from an EMBL/GenBank/DDBJ whole genome shotgun (WGS) entry which is preliminary data.</text>
</comment>
<protein>
    <submittedName>
        <fullName evidence="1">Uncharacterized protein</fullName>
    </submittedName>
</protein>
<organism evidence="1 2">
    <name type="scientific">Candidatus Giovannonibacteria bacterium GW2011_GWB1_44_23</name>
    <dbReference type="NCBI Taxonomy" id="1618652"/>
    <lineage>
        <taxon>Bacteria</taxon>
        <taxon>Candidatus Giovannoniibacteriota</taxon>
    </lineage>
</organism>
<evidence type="ECO:0000313" key="2">
    <source>
        <dbReference type="Proteomes" id="UP000033977"/>
    </source>
</evidence>
<dbReference type="AlphaFoldDB" id="A0A0G1KLT8"/>
<dbReference type="Proteomes" id="UP000033977">
    <property type="component" value="Unassembled WGS sequence"/>
</dbReference>
<accession>A0A0G1KLT8</accession>
<gene>
    <name evidence="1" type="ORF">UW49_C0006G0005</name>
</gene>